<dbReference type="CDD" id="cd00851">
    <property type="entry name" value="MTH1175"/>
    <property type="match status" value="1"/>
</dbReference>
<dbReference type="SUPFAM" id="SSF53146">
    <property type="entry name" value="Nitrogenase accessory factor-like"/>
    <property type="match status" value="1"/>
</dbReference>
<name>A0A6M0H7B1_9CLOT</name>
<evidence type="ECO:0000313" key="3">
    <source>
        <dbReference type="Proteomes" id="UP000481872"/>
    </source>
</evidence>
<evidence type="ECO:0000259" key="1">
    <source>
        <dbReference type="Pfam" id="PF02579"/>
    </source>
</evidence>
<dbReference type="InterPro" id="IPR033913">
    <property type="entry name" value="MTH1175_dom"/>
</dbReference>
<organism evidence="2 3">
    <name type="scientific">Clostridium senegalense</name>
    <dbReference type="NCBI Taxonomy" id="1465809"/>
    <lineage>
        <taxon>Bacteria</taxon>
        <taxon>Bacillati</taxon>
        <taxon>Bacillota</taxon>
        <taxon>Clostridia</taxon>
        <taxon>Eubacteriales</taxon>
        <taxon>Clostridiaceae</taxon>
        <taxon>Clostridium</taxon>
    </lineage>
</organism>
<protein>
    <submittedName>
        <fullName evidence="2">Diguanylate cyclase</fullName>
    </submittedName>
</protein>
<dbReference type="EMBL" id="JAAGPU010000028">
    <property type="protein sequence ID" value="NEU05903.1"/>
    <property type="molecule type" value="Genomic_DNA"/>
</dbReference>
<proteinExistence type="predicted"/>
<dbReference type="InterPro" id="IPR003731">
    <property type="entry name" value="Di-Nase_FeMo-co_biosynth"/>
</dbReference>
<feature type="domain" description="Dinitrogenase iron-molybdenum cofactor biosynthesis" evidence="1">
    <location>
        <begin position="13"/>
        <end position="102"/>
    </location>
</feature>
<evidence type="ECO:0000313" key="2">
    <source>
        <dbReference type="EMBL" id="NEU05903.1"/>
    </source>
</evidence>
<dbReference type="Proteomes" id="UP000481872">
    <property type="component" value="Unassembled WGS sequence"/>
</dbReference>
<dbReference type="PANTHER" id="PTHR42983:SF1">
    <property type="entry name" value="IRON-MOLYBDENUM PROTEIN"/>
    <property type="match status" value="1"/>
</dbReference>
<dbReference type="PANTHER" id="PTHR42983">
    <property type="entry name" value="DINITROGENASE IRON-MOLYBDENUM COFACTOR PROTEIN-RELATED"/>
    <property type="match status" value="1"/>
</dbReference>
<dbReference type="AlphaFoldDB" id="A0A6M0H7B1"/>
<gene>
    <name evidence="2" type="ORF">G3M99_13785</name>
</gene>
<comment type="caution">
    <text evidence="2">The sequence shown here is derived from an EMBL/GenBank/DDBJ whole genome shotgun (WGS) entry which is preliminary data.</text>
</comment>
<dbReference type="RefSeq" id="WP_199870531.1">
    <property type="nucleotide sequence ID" value="NZ_JAAGPU010000028.1"/>
</dbReference>
<keyword evidence="3" id="KW-1185">Reference proteome</keyword>
<dbReference type="Pfam" id="PF02579">
    <property type="entry name" value="Nitro_FeMo-Co"/>
    <property type="match status" value="1"/>
</dbReference>
<dbReference type="InterPro" id="IPR036105">
    <property type="entry name" value="DiNase_FeMo-co_biosyn_sf"/>
</dbReference>
<reference evidence="2 3" key="1">
    <citation type="submission" date="2020-02" db="EMBL/GenBank/DDBJ databases">
        <title>Genome assembly of a novel Clostridium senegalense strain.</title>
        <authorList>
            <person name="Gupta T.B."/>
            <person name="Jauregui R."/>
            <person name="Maclean P."/>
            <person name="Nawarathana A."/>
            <person name="Brightwell G."/>
        </authorList>
    </citation>
    <scope>NUCLEOTIDE SEQUENCE [LARGE SCALE GENOMIC DNA]</scope>
    <source>
        <strain evidence="2 3">AGRFS4</strain>
    </source>
</reference>
<sequence length="127" mass="13746">MKIAISANGKESNSLVDARFGRCDLFQIHDGEKKQFYVLDNEGKSSSGGAGIVAAQQLINENVDYIITGNLGPNAFKLIEKAKIKAFKSDVIFIEDALKMLEKDELEEISFAGPEHGGMGNGHMGGR</sequence>
<accession>A0A6M0H7B1</accession>
<dbReference type="Gene3D" id="3.30.420.130">
    <property type="entry name" value="Dinitrogenase iron-molybdenum cofactor biosynthesis domain"/>
    <property type="match status" value="1"/>
</dbReference>